<reference evidence="1 2" key="1">
    <citation type="submission" date="2018-06" db="EMBL/GenBank/DDBJ databases">
        <title>Comparative analysis of microorganisms from saline springs in Andes Mountain Range, Colombia.</title>
        <authorList>
            <person name="Rubin E."/>
        </authorList>
    </citation>
    <scope>NUCLEOTIDE SEQUENCE [LARGE SCALE GENOMIC DNA]</scope>
    <source>
        <strain evidence="1 2">USBA-857</strain>
    </source>
</reference>
<gene>
    <name evidence="1" type="ORF">BCL93_1213</name>
</gene>
<sequence>MAISDHDYVNFSEDHEMNYILRKFNKSQSAKNRSELRVMGDELKASLGVSRLTHAQFHPYVERNLHRLDD</sequence>
<proteinExistence type="predicted"/>
<dbReference type="EMBL" id="QLSX01000021">
    <property type="protein sequence ID" value="RAR56733.1"/>
    <property type="molecule type" value="Genomic_DNA"/>
</dbReference>
<organism evidence="1 2">
    <name type="scientific">Onishia taeanensis</name>
    <dbReference type="NCBI Taxonomy" id="284577"/>
    <lineage>
        <taxon>Bacteria</taxon>
        <taxon>Pseudomonadati</taxon>
        <taxon>Pseudomonadota</taxon>
        <taxon>Gammaproteobacteria</taxon>
        <taxon>Oceanospirillales</taxon>
        <taxon>Halomonadaceae</taxon>
        <taxon>Onishia</taxon>
    </lineage>
</organism>
<protein>
    <submittedName>
        <fullName evidence="1">Uncharacterized protein</fullName>
    </submittedName>
</protein>
<evidence type="ECO:0000313" key="2">
    <source>
        <dbReference type="Proteomes" id="UP000249700"/>
    </source>
</evidence>
<comment type="caution">
    <text evidence="1">The sequence shown here is derived from an EMBL/GenBank/DDBJ whole genome shotgun (WGS) entry which is preliminary data.</text>
</comment>
<dbReference type="AlphaFoldDB" id="A0A328XKA0"/>
<name>A0A328XKA0_9GAMM</name>
<dbReference type="OrthoDB" id="5686121at2"/>
<accession>A0A328XKA0</accession>
<dbReference type="Proteomes" id="UP000249700">
    <property type="component" value="Unassembled WGS sequence"/>
</dbReference>
<evidence type="ECO:0000313" key="1">
    <source>
        <dbReference type="EMBL" id="RAR56733.1"/>
    </source>
</evidence>